<dbReference type="Pfam" id="PF02001">
    <property type="entry name" value="DUF134"/>
    <property type="match status" value="1"/>
</dbReference>
<dbReference type="PATRIC" id="fig|1121439.3.peg.765"/>
<dbReference type="Proteomes" id="UP000014975">
    <property type="component" value="Unassembled WGS sequence"/>
</dbReference>
<dbReference type="eggNOG" id="COG1342">
    <property type="taxonomic scope" value="Bacteria"/>
</dbReference>
<evidence type="ECO:0000256" key="1">
    <source>
        <dbReference type="ARBA" id="ARBA00009350"/>
    </source>
</evidence>
<dbReference type="PANTHER" id="PTHR37478:SF2">
    <property type="entry name" value="UPF0251 PROTEIN TK0562"/>
    <property type="match status" value="1"/>
</dbReference>
<gene>
    <name evidence="4" type="ORF">dsat_2370</name>
</gene>
<dbReference type="InterPro" id="IPR013324">
    <property type="entry name" value="RNA_pol_sigma_r3/r4-like"/>
</dbReference>
<dbReference type="SUPFAM" id="SSF88659">
    <property type="entry name" value="Sigma3 and sigma4 domains of RNA polymerase sigma factors"/>
    <property type="match status" value="1"/>
</dbReference>
<comment type="similarity">
    <text evidence="1 2">Belongs to the UPF0251 family.</text>
</comment>
<name>S7TCR1_9BACT</name>
<dbReference type="OrthoDB" id="9807451at2"/>
<dbReference type="STRING" id="1121439.dsat_2370"/>
<dbReference type="InterPro" id="IPR036105">
    <property type="entry name" value="DiNase_FeMo-co_biosyn_sf"/>
</dbReference>
<comment type="caution">
    <text evidence="4">The sequence shown here is derived from an EMBL/GenBank/DDBJ whole genome shotgun (WGS) entry which is preliminary data.</text>
</comment>
<dbReference type="PANTHER" id="PTHR37478">
    <property type="match status" value="1"/>
</dbReference>
<dbReference type="RefSeq" id="WP_020886256.1">
    <property type="nucleotide sequence ID" value="NZ_ATHI01000005.1"/>
</dbReference>
<dbReference type="Pfam" id="PF02579">
    <property type="entry name" value="Nitro_FeMo-Co"/>
    <property type="match status" value="1"/>
</dbReference>
<evidence type="ECO:0000259" key="3">
    <source>
        <dbReference type="Pfam" id="PF02579"/>
    </source>
</evidence>
<dbReference type="InterPro" id="IPR002852">
    <property type="entry name" value="UPF0251"/>
</dbReference>
<dbReference type="InterPro" id="IPR036388">
    <property type="entry name" value="WH-like_DNA-bd_sf"/>
</dbReference>
<dbReference type="SUPFAM" id="SSF53146">
    <property type="entry name" value="Nitrogenase accessory factor-like"/>
    <property type="match status" value="1"/>
</dbReference>
<dbReference type="EMBL" id="ATHI01000005">
    <property type="protein sequence ID" value="EPR35007.1"/>
    <property type="molecule type" value="Genomic_DNA"/>
</dbReference>
<reference evidence="4 5" key="1">
    <citation type="journal article" date="2013" name="Genome Announc.">
        <title>Draft genome sequences for three mercury-methylating, sulfate-reducing bacteria.</title>
        <authorList>
            <person name="Brown S.D."/>
            <person name="Hurt R.A.Jr."/>
            <person name="Gilmour C.C."/>
            <person name="Elias D.A."/>
        </authorList>
    </citation>
    <scope>NUCLEOTIDE SEQUENCE [LARGE SCALE GENOMIC DNA]</scope>
    <source>
        <strain evidence="4 5">DSM 16529</strain>
    </source>
</reference>
<protein>
    <recommendedName>
        <fullName evidence="2">UPF0251 protein dsat_2370</fullName>
    </recommendedName>
</protein>
<dbReference type="InterPro" id="IPR003731">
    <property type="entry name" value="Di-Nase_FeMo-co_biosynth"/>
</dbReference>
<dbReference type="HAMAP" id="MF_00674">
    <property type="entry name" value="UPF0251"/>
    <property type="match status" value="1"/>
</dbReference>
<evidence type="ECO:0000313" key="5">
    <source>
        <dbReference type="Proteomes" id="UP000014975"/>
    </source>
</evidence>
<dbReference type="Gene3D" id="1.10.10.10">
    <property type="entry name" value="Winged helix-like DNA-binding domain superfamily/Winged helix DNA-binding domain"/>
    <property type="match status" value="1"/>
</dbReference>
<sequence length="229" mass="24201">MPRPPICRRIAISPRATYFKPRGVPLRELSESYLPVEGLEALRLADLENLTMEQAAARMNVSRHTFGRILAKARRAVADALVNARALYIEGGKYTVRPNDRVADEPPTKESVMTTIAVSAEEPGLDGPVDPRFGRAAGFVIVDIEAGSASYVDNGASQTMAHGAGIQAAEILARSGAGVLLTGVVGPKAFDALTAAGIKIGQDMGGMTVGQAVQRYQAGQVVFSDRPGK</sequence>
<feature type="domain" description="Dinitrogenase iron-molybdenum cofactor biosynthesis" evidence="3">
    <location>
        <begin position="126"/>
        <end position="217"/>
    </location>
</feature>
<organism evidence="4 5">
    <name type="scientific">Alkalidesulfovibrio alkalitolerans DSM 16529</name>
    <dbReference type="NCBI Taxonomy" id="1121439"/>
    <lineage>
        <taxon>Bacteria</taxon>
        <taxon>Pseudomonadati</taxon>
        <taxon>Thermodesulfobacteriota</taxon>
        <taxon>Desulfovibrionia</taxon>
        <taxon>Desulfovibrionales</taxon>
        <taxon>Desulfovibrionaceae</taxon>
        <taxon>Alkalidesulfovibrio</taxon>
    </lineage>
</organism>
<proteinExistence type="inferred from homology"/>
<accession>S7TCR1</accession>
<evidence type="ECO:0000313" key="4">
    <source>
        <dbReference type="EMBL" id="EPR35007.1"/>
    </source>
</evidence>
<dbReference type="eggNOG" id="COG1433">
    <property type="taxonomic scope" value="Bacteria"/>
</dbReference>
<evidence type="ECO:0000256" key="2">
    <source>
        <dbReference type="HAMAP-Rule" id="MF_00674"/>
    </source>
</evidence>
<dbReference type="AlphaFoldDB" id="S7TCR1"/>
<keyword evidence="5" id="KW-1185">Reference proteome</keyword>
<dbReference type="Gene3D" id="3.30.420.130">
    <property type="entry name" value="Dinitrogenase iron-molybdenum cofactor biosynthesis domain"/>
    <property type="match status" value="1"/>
</dbReference>